<reference evidence="10" key="1">
    <citation type="submission" date="2023-08" db="EMBL/GenBank/DDBJ databases">
        <title>Pelteobagrus vachellii genome.</title>
        <authorList>
            <person name="Liu H."/>
        </authorList>
    </citation>
    <scope>NUCLEOTIDE SEQUENCE</scope>
    <source>
        <strain evidence="10">PRFRI_2022a</strain>
        <tissue evidence="10">Muscle</tissue>
    </source>
</reference>
<evidence type="ECO:0000256" key="8">
    <source>
        <dbReference type="SAM" id="MobiDB-lite"/>
    </source>
</evidence>
<evidence type="ECO:0000256" key="6">
    <source>
        <dbReference type="ARBA" id="ARBA00023163"/>
    </source>
</evidence>
<keyword evidence="4" id="KW-0949">S-adenosyl-L-methionine</keyword>
<keyword evidence="3" id="KW-0808">Transferase</keyword>
<dbReference type="PROSITE" id="PS50280">
    <property type="entry name" value="SET"/>
    <property type="match status" value="1"/>
</dbReference>
<comment type="subcellular location">
    <subcellularLocation>
        <location evidence="1">Nucleus</location>
    </subcellularLocation>
</comment>
<dbReference type="CDD" id="cd19193">
    <property type="entry name" value="PR-SET_PRDM7_9"/>
    <property type="match status" value="1"/>
</dbReference>
<protein>
    <recommendedName>
        <fullName evidence="9">SET domain-containing protein</fullName>
    </recommendedName>
</protein>
<evidence type="ECO:0000256" key="3">
    <source>
        <dbReference type="ARBA" id="ARBA00022679"/>
    </source>
</evidence>
<dbReference type="InterPro" id="IPR050331">
    <property type="entry name" value="Zinc_finger"/>
</dbReference>
<dbReference type="PANTHER" id="PTHR16515:SF45">
    <property type="entry name" value="HISTONE-LYSINE N-METHYLTRANSFERASE PRDM9"/>
    <property type="match status" value="1"/>
</dbReference>
<dbReference type="GO" id="GO:0042054">
    <property type="term" value="F:histone methyltransferase activity"/>
    <property type="evidence" value="ECO:0007669"/>
    <property type="project" value="InterPro"/>
</dbReference>
<evidence type="ECO:0000313" key="11">
    <source>
        <dbReference type="Proteomes" id="UP001187315"/>
    </source>
</evidence>
<sequence length="364" mass="41424">MESEDVKDSCLGKMAPSPAPEGSQLSEDTSAEETLNSGGHVTIVDHQKVVKKEEPEDEGYICKTADGEISETNVTPVEQSDEESMKTVKEEEEEPEEDEFLCGGTSVSVRRVVVVDENNEEFQSKSIKEEEPEDDDYLYCEDCRSFFISECEVHGPALFIRDTLVPLGVADRAKQTLPLSLEILKSSISDSGLGVFNKGDTLPVGVHFGPYEGDLVDREEAMNSVFSWVLYKNVQCEEYINAKRETHANWMRYVNCARNSEEKNLMAFQYRGGILYRCCQAIKPGQELLVWYEEEYAKHLGVTFHYLWNKKSTNSNDLPSKCDIPQLYLLYYTFIQLPQVHDRYIVNEKPPNDRGSKTTRHCCE</sequence>
<feature type="region of interest" description="Disordered" evidence="8">
    <location>
        <begin position="1"/>
        <end position="43"/>
    </location>
</feature>
<dbReference type="PANTHER" id="PTHR16515">
    <property type="entry name" value="PR DOMAIN ZINC FINGER PROTEIN"/>
    <property type="match status" value="1"/>
</dbReference>
<dbReference type="EMBL" id="JAVHJS010000017">
    <property type="protein sequence ID" value="KAK2831836.1"/>
    <property type="molecule type" value="Genomic_DNA"/>
</dbReference>
<evidence type="ECO:0000256" key="2">
    <source>
        <dbReference type="ARBA" id="ARBA00022603"/>
    </source>
</evidence>
<feature type="compositionally biased region" description="Acidic residues" evidence="8">
    <location>
        <begin position="90"/>
        <end position="100"/>
    </location>
</feature>
<dbReference type="AlphaFoldDB" id="A0AA88SAU9"/>
<gene>
    <name evidence="10" type="ORF">Q7C36_016922</name>
</gene>
<dbReference type="InterPro" id="IPR046341">
    <property type="entry name" value="SET_dom_sf"/>
</dbReference>
<dbReference type="InterPro" id="IPR001214">
    <property type="entry name" value="SET_dom"/>
</dbReference>
<accession>A0AA88SAU9</accession>
<comment type="caution">
    <text evidence="10">The sequence shown here is derived from an EMBL/GenBank/DDBJ whole genome shotgun (WGS) entry which is preliminary data.</text>
</comment>
<feature type="compositionally biased region" description="Polar residues" evidence="8">
    <location>
        <begin position="23"/>
        <end position="39"/>
    </location>
</feature>
<proteinExistence type="predicted"/>
<dbReference type="Pfam" id="PF21549">
    <property type="entry name" value="PRDM2_PR"/>
    <property type="match status" value="1"/>
</dbReference>
<feature type="region of interest" description="Disordered" evidence="8">
    <location>
        <begin position="64"/>
        <end position="100"/>
    </location>
</feature>
<evidence type="ECO:0000256" key="4">
    <source>
        <dbReference type="ARBA" id="ARBA00022691"/>
    </source>
</evidence>
<dbReference type="Gene3D" id="2.170.270.10">
    <property type="entry name" value="SET domain"/>
    <property type="match status" value="1"/>
</dbReference>
<organism evidence="10 11">
    <name type="scientific">Tachysurus vachellii</name>
    <name type="common">Darkbarbel catfish</name>
    <name type="synonym">Pelteobagrus vachellii</name>
    <dbReference type="NCBI Taxonomy" id="175792"/>
    <lineage>
        <taxon>Eukaryota</taxon>
        <taxon>Metazoa</taxon>
        <taxon>Chordata</taxon>
        <taxon>Craniata</taxon>
        <taxon>Vertebrata</taxon>
        <taxon>Euteleostomi</taxon>
        <taxon>Actinopterygii</taxon>
        <taxon>Neopterygii</taxon>
        <taxon>Teleostei</taxon>
        <taxon>Ostariophysi</taxon>
        <taxon>Siluriformes</taxon>
        <taxon>Bagridae</taxon>
        <taxon>Tachysurus</taxon>
    </lineage>
</organism>
<dbReference type="GO" id="GO:0032259">
    <property type="term" value="P:methylation"/>
    <property type="evidence" value="ECO:0007669"/>
    <property type="project" value="UniProtKB-KW"/>
</dbReference>
<keyword evidence="6" id="KW-0804">Transcription</keyword>
<feature type="domain" description="SET" evidence="9">
    <location>
        <begin position="179"/>
        <end position="293"/>
    </location>
</feature>
<keyword evidence="11" id="KW-1185">Reference proteome</keyword>
<evidence type="ECO:0000256" key="1">
    <source>
        <dbReference type="ARBA" id="ARBA00004123"/>
    </source>
</evidence>
<keyword evidence="2" id="KW-0489">Methyltransferase</keyword>
<dbReference type="GO" id="GO:0005634">
    <property type="term" value="C:nucleus"/>
    <property type="evidence" value="ECO:0007669"/>
    <property type="project" value="UniProtKB-SubCell"/>
</dbReference>
<evidence type="ECO:0000256" key="5">
    <source>
        <dbReference type="ARBA" id="ARBA00023015"/>
    </source>
</evidence>
<dbReference type="InterPro" id="IPR044417">
    <property type="entry name" value="PRDM7_9_PR-SET"/>
</dbReference>
<feature type="compositionally biased region" description="Basic and acidic residues" evidence="8">
    <location>
        <begin position="1"/>
        <end position="10"/>
    </location>
</feature>
<evidence type="ECO:0000313" key="10">
    <source>
        <dbReference type="EMBL" id="KAK2831836.1"/>
    </source>
</evidence>
<keyword evidence="7" id="KW-0539">Nucleus</keyword>
<keyword evidence="5" id="KW-0805">Transcription regulation</keyword>
<evidence type="ECO:0000259" key="9">
    <source>
        <dbReference type="PROSITE" id="PS50280"/>
    </source>
</evidence>
<dbReference type="Proteomes" id="UP001187315">
    <property type="component" value="Unassembled WGS sequence"/>
</dbReference>
<evidence type="ECO:0000256" key="7">
    <source>
        <dbReference type="ARBA" id="ARBA00023242"/>
    </source>
</evidence>
<dbReference type="GO" id="GO:0010468">
    <property type="term" value="P:regulation of gene expression"/>
    <property type="evidence" value="ECO:0007669"/>
    <property type="project" value="TreeGrafter"/>
</dbReference>
<name>A0AA88SAU9_TACVA</name>
<dbReference type="SUPFAM" id="SSF82199">
    <property type="entry name" value="SET domain"/>
    <property type="match status" value="1"/>
</dbReference>